<dbReference type="InterPro" id="IPR015867">
    <property type="entry name" value="N-reg_PII/ATP_PRibTrfase_C"/>
</dbReference>
<dbReference type="PANTHER" id="PTHR30115:SF13">
    <property type="entry name" value="PII-LIKE PROTEIN GLNBI"/>
    <property type="match status" value="1"/>
</dbReference>
<name>D5I172_9ZZZZ</name>
<sequence length="111" mass="12310">MLKGDIMQLIRAIIRPEKAEEVIDSLDEKGFSAFTRIDVFGRGKQKGIQIGPTVYDELAKVMLLMAVNDEDNEEVIEIIEEAARTGSFGDGKIFISSIDEAYTIRTGEKGL</sequence>
<dbReference type="Gene3D" id="3.30.70.120">
    <property type="match status" value="1"/>
</dbReference>
<dbReference type="PROSITE" id="PS00638">
    <property type="entry name" value="PII_GLNB_CTER"/>
    <property type="match status" value="1"/>
</dbReference>
<proteinExistence type="predicted"/>
<dbReference type="SMART" id="SM00938">
    <property type="entry name" value="P-II"/>
    <property type="match status" value="1"/>
</dbReference>
<keyword evidence="4" id="KW-0535">Nitrogen fixation</keyword>
<dbReference type="PROSITE" id="PS51343">
    <property type="entry name" value="PII_GLNB_DOM"/>
    <property type="match status" value="1"/>
</dbReference>
<dbReference type="PRINTS" id="PR00340">
    <property type="entry name" value="PIIGLNB"/>
</dbReference>
<evidence type="ECO:0000313" key="5">
    <source>
        <dbReference type="EMBL" id="ADF27336.1"/>
    </source>
</evidence>
<reference evidence="5" key="1">
    <citation type="journal article" date="2009" name="Science">
        <title>Deep-sea archaea fix and share nitrogen in methane-consuming microbial consortia.</title>
        <authorList>
            <person name="Dekas A.E."/>
            <person name="Poretsky R.S."/>
            <person name="Orphan V.J."/>
        </authorList>
    </citation>
    <scope>NUCLEOTIDE SEQUENCE</scope>
</reference>
<comment type="function">
    <text evidence="1">Could be involved in the regulation of nitrogen fixation.</text>
</comment>
<dbReference type="AlphaFoldDB" id="D5I172"/>
<evidence type="ECO:0000256" key="2">
    <source>
        <dbReference type="ARBA" id="ARBA00023015"/>
    </source>
</evidence>
<dbReference type="InterPro" id="IPR017918">
    <property type="entry name" value="N-reg_PII_CS"/>
</dbReference>
<evidence type="ECO:0000256" key="1">
    <source>
        <dbReference type="ARBA" id="ARBA00002440"/>
    </source>
</evidence>
<dbReference type="SUPFAM" id="SSF54913">
    <property type="entry name" value="GlnB-like"/>
    <property type="match status" value="1"/>
</dbReference>
<dbReference type="PANTHER" id="PTHR30115">
    <property type="entry name" value="NITROGEN REGULATORY PROTEIN P-II"/>
    <property type="match status" value="1"/>
</dbReference>
<keyword evidence="3" id="KW-0804">Transcription</keyword>
<dbReference type="InterPro" id="IPR011322">
    <property type="entry name" value="N-reg_PII-like_a/b"/>
</dbReference>
<dbReference type="GO" id="GO:0030234">
    <property type="term" value="F:enzyme regulator activity"/>
    <property type="evidence" value="ECO:0007669"/>
    <property type="project" value="InterPro"/>
</dbReference>
<dbReference type="GO" id="GO:0005524">
    <property type="term" value="F:ATP binding"/>
    <property type="evidence" value="ECO:0007669"/>
    <property type="project" value="TreeGrafter"/>
</dbReference>
<keyword evidence="2" id="KW-0805">Transcription regulation</keyword>
<accession>D5I172</accession>
<dbReference type="Pfam" id="PF00543">
    <property type="entry name" value="P-II"/>
    <property type="match status" value="1"/>
</dbReference>
<dbReference type="EMBL" id="GQ477545">
    <property type="protein sequence ID" value="ADF27336.1"/>
    <property type="molecule type" value="Genomic_DNA"/>
</dbReference>
<evidence type="ECO:0000256" key="4">
    <source>
        <dbReference type="ARBA" id="ARBA00023231"/>
    </source>
</evidence>
<organism evidence="5">
    <name type="scientific">uncultured microorganism</name>
    <dbReference type="NCBI Taxonomy" id="358574"/>
    <lineage>
        <taxon>unclassified sequences</taxon>
        <taxon>environmental samples</taxon>
    </lineage>
</organism>
<evidence type="ECO:0000256" key="3">
    <source>
        <dbReference type="ARBA" id="ARBA00023163"/>
    </source>
</evidence>
<dbReference type="InterPro" id="IPR002187">
    <property type="entry name" value="N-reg_PII"/>
</dbReference>
<protein>
    <submittedName>
        <fullName evidence="5">Nitrogen regulatory protein P-II</fullName>
    </submittedName>
</protein>